<keyword evidence="1" id="KW-0732">Signal</keyword>
<reference evidence="3 4" key="1">
    <citation type="submission" date="2019-07" db="EMBL/GenBank/DDBJ databases">
        <title>Sulfurimonas paralvinellae sp. nov., a novel mesophilic, hydrogen- and sulfur-oxidizing chemolithoautotroph within the Epsilonproteo- bacteria isolated from a deep-sea hydrothermal vent polychaete nest, reclassification of Thiomicrospira denitrificans as Sulfurimonas denitrificans comb. nov. and emended description of the genus Sulfurimonas.</title>
        <authorList>
            <person name="Wang S."/>
            <person name="Jiang L."/>
            <person name="Shao Z."/>
        </authorList>
    </citation>
    <scope>NUCLEOTIDE SEQUENCE [LARGE SCALE GENOMIC DNA]</scope>
    <source>
        <strain evidence="3 4">GO25</strain>
    </source>
</reference>
<evidence type="ECO:0000313" key="4">
    <source>
        <dbReference type="Proteomes" id="UP000593580"/>
    </source>
</evidence>
<evidence type="ECO:0000313" key="3">
    <source>
        <dbReference type="EMBL" id="QOP44911.1"/>
    </source>
</evidence>
<dbReference type="InterPro" id="IPR011990">
    <property type="entry name" value="TPR-like_helical_dom_sf"/>
</dbReference>
<dbReference type="SUPFAM" id="SSF48452">
    <property type="entry name" value="TPR-like"/>
    <property type="match status" value="1"/>
</dbReference>
<dbReference type="Pfam" id="PF24604">
    <property type="entry name" value="B-barrel_PelB_C"/>
    <property type="match status" value="1"/>
</dbReference>
<dbReference type="Pfam" id="PF13429">
    <property type="entry name" value="TPR_15"/>
    <property type="match status" value="1"/>
</dbReference>
<dbReference type="InterPro" id="IPR057306">
    <property type="entry name" value="B-barrel_PelB_C"/>
</dbReference>
<accession>A0A7M1B5B8</accession>
<dbReference type="EMBL" id="CP041406">
    <property type="protein sequence ID" value="QOP44911.1"/>
    <property type="molecule type" value="Genomic_DNA"/>
</dbReference>
<sequence length="919" mass="106612">MIRTCLLALLLVFSLKAQTTIRLSDTEIQLMLQSFVYSNDLDNAYKTAKIGYQRHPHSLYWNQKMADICRWSGRGQEAMKYLDFLYRKHHSQKLAQEIIDYGLSAYQYDAIKDLITDKALKKPTKKNVELMIYIYAQTGEPEKAAEVLQKLYKRTHESYFLTKELQLYINMGELDKAKKVVDLIEENSLYTHNNITLISYYYYLKRNMQQAFAALNKTTAQQYDKQLFISRSDLGWYIQKYQYAAKNSYALIEHNDGRLVDYERVIYVAKDTNTTLASETALAAYEKYHRSYLFYTFANNAMKLHQYDTIAAITNKIDKEHAAITNEANYWLIKAQLAMHYNKKDQTHFALQKALQLDKHNLQIQFTAIDFFLKAGFYADAKETLQKLAEEKNLPSALYLSVASLYYALHDIDQAAFYIDALQKAQAPATKSLEFKFMLLELYRAQFKKPAVAHELREIQTILAHQAKNNPVVLKTDKYQYDYLRVRMYTAQADSFEKELASGKKYLTQTHYDDLRYGWAVQNNADELAHTIYLQTDKRELWLELSNALMQQNHTTIEDLLFAYLKTLPIDDASYAADNDGQTALAQSLTYNSLNTNHYNQSAYISWLNLTKKRSDLFDSKLSYYNRDPLLRKYIKIKNDTYINDGLYLLSHIEYYKNSSLDNTVLLYTPNSSLGVDFGVRKLFNRGKVELEGGYADSMDSYYRFSLYGEYILHKYFTLKAEIAKNITSDESTQLLLGGKKDMLSLGFVYHILNSTSLEFRYDKNKYSSQDNIAIGDGNYFTANLGYQIRNGYPDLHVGIFSDGGIYNENEGSKGVIDKLQDGTYKVLPRDFYNLGANFSYGMQNSEIYTRVWRPYFEGLLYYNSEINDMTFGFSAGYGGKVYSQDHLVIGTEYTDSVSGIGGSILEVFLRYEFLYTHR</sequence>
<name>A0A7M1B5B8_9BACT</name>
<organism evidence="3 4">
    <name type="scientific">Sulfurimonas paralvinellae</name>
    <dbReference type="NCBI Taxonomy" id="317658"/>
    <lineage>
        <taxon>Bacteria</taxon>
        <taxon>Pseudomonadati</taxon>
        <taxon>Campylobacterota</taxon>
        <taxon>Epsilonproteobacteria</taxon>
        <taxon>Campylobacterales</taxon>
        <taxon>Sulfurimonadaceae</taxon>
        <taxon>Sulfurimonas</taxon>
    </lineage>
</organism>
<protein>
    <submittedName>
        <fullName evidence="3">Tetratricopeptide repeat protein</fullName>
    </submittedName>
</protein>
<gene>
    <name evidence="3" type="ORF">FM071_00810</name>
</gene>
<dbReference type="Proteomes" id="UP000593580">
    <property type="component" value="Chromosome"/>
</dbReference>
<dbReference type="RefSeq" id="WP_193111144.1">
    <property type="nucleotide sequence ID" value="NZ_CP041406.1"/>
</dbReference>
<evidence type="ECO:0000259" key="2">
    <source>
        <dbReference type="Pfam" id="PF24604"/>
    </source>
</evidence>
<proteinExistence type="predicted"/>
<dbReference type="KEGG" id="spal:FM071_00810"/>
<feature type="domain" description="PelB C-terminal" evidence="2">
    <location>
        <begin position="662"/>
        <end position="913"/>
    </location>
</feature>
<feature type="chain" id="PRO_5032755573" evidence="1">
    <location>
        <begin position="18"/>
        <end position="919"/>
    </location>
</feature>
<keyword evidence="4" id="KW-1185">Reference proteome</keyword>
<feature type="signal peptide" evidence="1">
    <location>
        <begin position="1"/>
        <end position="17"/>
    </location>
</feature>
<dbReference type="AlphaFoldDB" id="A0A7M1B5B8"/>
<evidence type="ECO:0000256" key="1">
    <source>
        <dbReference type="SAM" id="SignalP"/>
    </source>
</evidence>